<keyword evidence="2" id="KW-1185">Reference proteome</keyword>
<proteinExistence type="predicted"/>
<dbReference type="Proteomes" id="UP001383192">
    <property type="component" value="Unassembled WGS sequence"/>
</dbReference>
<gene>
    <name evidence="1" type="ORF">VNI00_011202</name>
</gene>
<sequence length="223" mass="25364">MAVTSAKDVAAPLFGIENLLLLIQPFQSLDCREDDLEYHMEDCQPALTFPENFLSSIPHRLLHSSMRFCNIYHSRVAIAGLHGFFRQLDIFPDLRNESPDSFVTRFYTMSHQSIWVITLQEKQHILRTETPGVKDVHYVANSGRLIRQSDFPRRDVELKHLHINRENIYSPLGTNVIIGIFINDKDGIGQADYSLSIPVPNIAPLQFAFLGPDPEKCLVSTGM</sequence>
<reference evidence="1 2" key="1">
    <citation type="submission" date="2024-01" db="EMBL/GenBank/DDBJ databases">
        <title>A draft genome for a cacao thread blight-causing isolate of Paramarasmius palmivorus.</title>
        <authorList>
            <person name="Baruah I.K."/>
            <person name="Bukari Y."/>
            <person name="Amoako-Attah I."/>
            <person name="Meinhardt L.W."/>
            <person name="Bailey B.A."/>
            <person name="Cohen S.P."/>
        </authorList>
    </citation>
    <scope>NUCLEOTIDE SEQUENCE [LARGE SCALE GENOMIC DNA]</scope>
    <source>
        <strain evidence="1 2">GH-12</strain>
    </source>
</reference>
<organism evidence="1 2">
    <name type="scientific">Paramarasmius palmivorus</name>
    <dbReference type="NCBI Taxonomy" id="297713"/>
    <lineage>
        <taxon>Eukaryota</taxon>
        <taxon>Fungi</taxon>
        <taxon>Dikarya</taxon>
        <taxon>Basidiomycota</taxon>
        <taxon>Agaricomycotina</taxon>
        <taxon>Agaricomycetes</taxon>
        <taxon>Agaricomycetidae</taxon>
        <taxon>Agaricales</taxon>
        <taxon>Marasmiineae</taxon>
        <taxon>Marasmiaceae</taxon>
        <taxon>Paramarasmius</taxon>
    </lineage>
</organism>
<name>A0AAW0CGH7_9AGAR</name>
<dbReference type="AlphaFoldDB" id="A0AAW0CGH7"/>
<protein>
    <submittedName>
        <fullName evidence="1">Uncharacterized protein</fullName>
    </submittedName>
</protein>
<evidence type="ECO:0000313" key="2">
    <source>
        <dbReference type="Proteomes" id="UP001383192"/>
    </source>
</evidence>
<accession>A0AAW0CGH7</accession>
<dbReference type="EMBL" id="JAYKXP010000048">
    <property type="protein sequence ID" value="KAK7037211.1"/>
    <property type="molecule type" value="Genomic_DNA"/>
</dbReference>
<evidence type="ECO:0000313" key="1">
    <source>
        <dbReference type="EMBL" id="KAK7037211.1"/>
    </source>
</evidence>
<comment type="caution">
    <text evidence="1">The sequence shown here is derived from an EMBL/GenBank/DDBJ whole genome shotgun (WGS) entry which is preliminary data.</text>
</comment>